<dbReference type="EMBL" id="RBKT01000001">
    <property type="protein sequence ID" value="RKR88379.1"/>
    <property type="molecule type" value="Genomic_DNA"/>
</dbReference>
<evidence type="ECO:0008006" key="4">
    <source>
        <dbReference type="Google" id="ProtNLM"/>
    </source>
</evidence>
<dbReference type="OrthoDB" id="5195819at2"/>
<feature type="transmembrane region" description="Helical" evidence="1">
    <location>
        <begin position="73"/>
        <end position="98"/>
    </location>
</feature>
<evidence type="ECO:0000256" key="1">
    <source>
        <dbReference type="SAM" id="Phobius"/>
    </source>
</evidence>
<dbReference type="AlphaFoldDB" id="A0A495JK59"/>
<sequence>MHHLASALSVLADIPNPAPADPTGGSNGVTLLLSYVKWGALIACAIAALAAGGMMAVGKLSNRPDTAERGKSAFIWSLGGVIATAIAIPLVNTVFGAAG</sequence>
<gene>
    <name evidence="2" type="ORF">BDK92_2696</name>
</gene>
<keyword evidence="1" id="KW-1133">Transmembrane helix</keyword>
<proteinExistence type="predicted"/>
<name>A0A495JK59_9ACTN</name>
<evidence type="ECO:0000313" key="3">
    <source>
        <dbReference type="Proteomes" id="UP000277671"/>
    </source>
</evidence>
<evidence type="ECO:0000313" key="2">
    <source>
        <dbReference type="EMBL" id="RKR88379.1"/>
    </source>
</evidence>
<keyword evidence="1" id="KW-0812">Transmembrane</keyword>
<organism evidence="2 3">
    <name type="scientific">Micromonospora pisi</name>
    <dbReference type="NCBI Taxonomy" id="589240"/>
    <lineage>
        <taxon>Bacteria</taxon>
        <taxon>Bacillati</taxon>
        <taxon>Actinomycetota</taxon>
        <taxon>Actinomycetes</taxon>
        <taxon>Micromonosporales</taxon>
        <taxon>Micromonosporaceae</taxon>
        <taxon>Micromonospora</taxon>
    </lineage>
</organism>
<accession>A0A495JK59</accession>
<keyword evidence="1" id="KW-0472">Membrane</keyword>
<dbReference type="RefSeq" id="WP_121157006.1">
    <property type="nucleotide sequence ID" value="NZ_RBKT01000001.1"/>
</dbReference>
<protein>
    <recommendedName>
        <fullName evidence="4">TrbC/VIRB2 family protein</fullName>
    </recommendedName>
</protein>
<reference evidence="2 3" key="1">
    <citation type="submission" date="2018-10" db="EMBL/GenBank/DDBJ databases">
        <title>Sequencing the genomes of 1000 actinobacteria strains.</title>
        <authorList>
            <person name="Klenk H.-P."/>
        </authorList>
    </citation>
    <scope>NUCLEOTIDE SEQUENCE [LARGE SCALE GENOMIC DNA]</scope>
    <source>
        <strain evidence="2 3">DSM 45175</strain>
    </source>
</reference>
<comment type="caution">
    <text evidence="2">The sequence shown here is derived from an EMBL/GenBank/DDBJ whole genome shotgun (WGS) entry which is preliminary data.</text>
</comment>
<dbReference type="Proteomes" id="UP000277671">
    <property type="component" value="Unassembled WGS sequence"/>
</dbReference>
<feature type="transmembrane region" description="Helical" evidence="1">
    <location>
        <begin position="36"/>
        <end position="61"/>
    </location>
</feature>
<keyword evidence="3" id="KW-1185">Reference proteome</keyword>